<protein>
    <submittedName>
        <fullName evidence="5">HTH-type transcriptional repressor YtrA</fullName>
    </submittedName>
</protein>
<keyword evidence="2" id="KW-0238">DNA-binding</keyword>
<dbReference type="Pfam" id="PF00392">
    <property type="entry name" value="GntR"/>
    <property type="match status" value="1"/>
</dbReference>
<evidence type="ECO:0000256" key="3">
    <source>
        <dbReference type="ARBA" id="ARBA00023163"/>
    </source>
</evidence>
<dbReference type="InterPro" id="IPR000524">
    <property type="entry name" value="Tscrpt_reg_HTH_GntR"/>
</dbReference>
<dbReference type="InterPro" id="IPR036388">
    <property type="entry name" value="WH-like_DNA-bd_sf"/>
</dbReference>
<accession>A0ABN8BP03</accession>
<dbReference type="Gene3D" id="1.10.10.10">
    <property type="entry name" value="Winged helix-like DNA-binding domain superfamily/Winged helix DNA-binding domain"/>
    <property type="match status" value="1"/>
</dbReference>
<dbReference type="CDD" id="cd07377">
    <property type="entry name" value="WHTH_GntR"/>
    <property type="match status" value="1"/>
</dbReference>
<keyword evidence="3" id="KW-0804">Transcription</keyword>
<evidence type="ECO:0000259" key="4">
    <source>
        <dbReference type="PROSITE" id="PS50949"/>
    </source>
</evidence>
<keyword evidence="6" id="KW-1185">Reference proteome</keyword>
<dbReference type="EMBL" id="CAKKNT010000007">
    <property type="protein sequence ID" value="CAH0418334.1"/>
    <property type="molecule type" value="Genomic_DNA"/>
</dbReference>
<dbReference type="SMART" id="SM00345">
    <property type="entry name" value="HTH_GNTR"/>
    <property type="match status" value="1"/>
</dbReference>
<dbReference type="RefSeq" id="WP_230098429.1">
    <property type="nucleotide sequence ID" value="NZ_CAKKNT010000007.1"/>
</dbReference>
<name>A0ABN8BP03_9LACO</name>
<reference evidence="5 6" key="1">
    <citation type="submission" date="2021-11" db="EMBL/GenBank/DDBJ databases">
        <authorList>
            <person name="Depoorter E."/>
        </authorList>
    </citation>
    <scope>NUCLEOTIDE SEQUENCE [LARGE SCALE GENOMIC DNA]</scope>
    <source>
        <strain evidence="5 6">LMG 24286</strain>
    </source>
</reference>
<evidence type="ECO:0000256" key="1">
    <source>
        <dbReference type="ARBA" id="ARBA00023015"/>
    </source>
</evidence>
<sequence length="129" mass="14471">MNINPTSGRPLYEQLMFGIKQDILLGILQPGDKLPSVREMAQQQLVNPNTVAKAYKALEGQGVIDTVLGRGTFVAEDSSDFGPDRQQMNQFKRQLNDLLTEGMYIGLSRQEIADLMNEWYGGTHEANRK</sequence>
<dbReference type="InterPro" id="IPR036390">
    <property type="entry name" value="WH_DNA-bd_sf"/>
</dbReference>
<dbReference type="PANTHER" id="PTHR38445">
    <property type="entry name" value="HTH-TYPE TRANSCRIPTIONAL REPRESSOR YTRA"/>
    <property type="match status" value="1"/>
</dbReference>
<proteinExistence type="predicted"/>
<gene>
    <name evidence="5" type="primary">ytrA</name>
    <name evidence="5" type="ORF">WGH24286_00752</name>
</gene>
<evidence type="ECO:0000313" key="6">
    <source>
        <dbReference type="Proteomes" id="UP000789719"/>
    </source>
</evidence>
<evidence type="ECO:0000256" key="2">
    <source>
        <dbReference type="ARBA" id="ARBA00023125"/>
    </source>
</evidence>
<evidence type="ECO:0000313" key="5">
    <source>
        <dbReference type="EMBL" id="CAH0418334.1"/>
    </source>
</evidence>
<comment type="caution">
    <text evidence="5">The sequence shown here is derived from an EMBL/GenBank/DDBJ whole genome shotgun (WGS) entry which is preliminary data.</text>
</comment>
<feature type="domain" description="HTH gntR-type" evidence="4">
    <location>
        <begin position="9"/>
        <end position="77"/>
    </location>
</feature>
<dbReference type="Proteomes" id="UP000789719">
    <property type="component" value="Unassembled WGS sequence"/>
</dbReference>
<dbReference type="PROSITE" id="PS50949">
    <property type="entry name" value="HTH_GNTR"/>
    <property type="match status" value="1"/>
</dbReference>
<keyword evidence="1" id="KW-0805">Transcription regulation</keyword>
<dbReference type="SUPFAM" id="SSF46785">
    <property type="entry name" value="Winged helix' DNA-binding domain"/>
    <property type="match status" value="1"/>
</dbReference>
<dbReference type="PANTHER" id="PTHR38445:SF9">
    <property type="entry name" value="HTH-TYPE TRANSCRIPTIONAL REPRESSOR YTRA"/>
    <property type="match status" value="1"/>
</dbReference>
<organism evidence="5 6">
    <name type="scientific">Periweissella ghanensis</name>
    <dbReference type="NCBI Taxonomy" id="467997"/>
    <lineage>
        <taxon>Bacteria</taxon>
        <taxon>Bacillati</taxon>
        <taxon>Bacillota</taxon>
        <taxon>Bacilli</taxon>
        <taxon>Lactobacillales</taxon>
        <taxon>Lactobacillaceae</taxon>
        <taxon>Periweissella</taxon>
    </lineage>
</organism>